<reference evidence="5" key="1">
    <citation type="journal article" date="2023" name="G3 (Bethesda)">
        <title>Whole genome assembly and annotation of the endangered Caribbean coral Acropora cervicornis.</title>
        <authorList>
            <person name="Selwyn J.D."/>
            <person name="Vollmer S.V."/>
        </authorList>
    </citation>
    <scope>NUCLEOTIDE SEQUENCE</scope>
    <source>
        <strain evidence="5">K2</strain>
    </source>
</reference>
<dbReference type="InterPro" id="IPR036322">
    <property type="entry name" value="WD40_repeat_dom_sf"/>
</dbReference>
<gene>
    <name evidence="5" type="ORF">P5673_004633</name>
</gene>
<sequence>MAATVEFEDCKLLRSTANYLHQSLRNDNETSTDFPSWELAWTDGERVWLSPLQLNSHGRDISIITAQDANLIGEFEGFVYGVLCSSFSRGADGYFIAVILKEKVVVLFRKIGDGFVKLVKEYSTECIPQGYAWHPSRSQVAILSKSSAVLLSISEELSCTVIPIKTFHVNLQACAWSSDGQHLAIAVNDGLCVLSWKDWNKPSEFIFHQWNHLKTTGRVKCIVQWQTCSFLVATELPLELLLGNDKMNNCDLFEAENSSTFDQNDESFYEDGEAKKSALNMNSYSAIITKKTNQDVSSLLKFKLRKEDSGDSSTAAQIIAISFDDSKLNEVCRARVKGLVSPDLLLFQPESDVVVVGSHCSSKLHCFGLLPDNLNSKAEFKAKEILELNPDTKPKGLCLIPGNTDSLLVLLGKTKRLSSIAFPPSGFTEHYDVSLQCLRMEFGNGKIEKLEEKFHQPEDKEHCINQGEGFNGSGDKGVELLNFDTLSSLRLPDGSVTRGFSTVLTRDEIPKLISELKPSNSLEFNGESEETFSEHFNNNNCLGDSNEIKAVMSSSLSKLKEKLLSLEKKMSAIGPNQALYPFPESAEFVTVVWTDELTGAVEQNNFLLDKGRLKLKTVKQAFRASLVRISIGKTVKLSNCSVTFWMCSSNGKPKVMGFLLLCTVPE</sequence>
<dbReference type="Gene3D" id="2.130.10.10">
    <property type="entry name" value="YVTN repeat-like/Quinoprotein amine dehydrogenase"/>
    <property type="match status" value="1"/>
</dbReference>
<evidence type="ECO:0000313" key="6">
    <source>
        <dbReference type="Proteomes" id="UP001249851"/>
    </source>
</evidence>
<accession>A0AAD9VDY0</accession>
<reference evidence="5" key="2">
    <citation type="journal article" date="2023" name="Science">
        <title>Genomic signatures of disease resistance in endangered staghorn corals.</title>
        <authorList>
            <person name="Vollmer S.V."/>
            <person name="Selwyn J.D."/>
            <person name="Despard B.A."/>
            <person name="Roesel C.L."/>
        </authorList>
    </citation>
    <scope>NUCLEOTIDE SEQUENCE</scope>
    <source>
        <strain evidence="5">K2</strain>
    </source>
</reference>
<keyword evidence="6" id="KW-1185">Reference proteome</keyword>
<keyword evidence="2" id="KW-0853">WD repeat</keyword>
<dbReference type="AlphaFoldDB" id="A0AAD9VDY0"/>
<dbReference type="Pfam" id="PF15390">
    <property type="entry name" value="WDCP"/>
    <property type="match status" value="1"/>
</dbReference>
<dbReference type="SUPFAM" id="SSF50978">
    <property type="entry name" value="WD40 repeat-like"/>
    <property type="match status" value="1"/>
</dbReference>
<protein>
    <recommendedName>
        <fullName evidence="1">WD repeat and coiled-coil-containing protein</fullName>
    </recommendedName>
</protein>
<dbReference type="GO" id="GO:0019900">
    <property type="term" value="F:kinase binding"/>
    <property type="evidence" value="ECO:0007669"/>
    <property type="project" value="TreeGrafter"/>
</dbReference>
<organism evidence="5 6">
    <name type="scientific">Acropora cervicornis</name>
    <name type="common">Staghorn coral</name>
    <dbReference type="NCBI Taxonomy" id="6130"/>
    <lineage>
        <taxon>Eukaryota</taxon>
        <taxon>Metazoa</taxon>
        <taxon>Cnidaria</taxon>
        <taxon>Anthozoa</taxon>
        <taxon>Hexacorallia</taxon>
        <taxon>Scleractinia</taxon>
        <taxon>Astrocoeniina</taxon>
        <taxon>Acroporidae</taxon>
        <taxon>Acropora</taxon>
    </lineage>
</organism>
<dbReference type="InterPro" id="IPR028041">
    <property type="entry name" value="WDCP"/>
</dbReference>
<name>A0AAD9VDY0_ACRCE</name>
<evidence type="ECO:0000256" key="1">
    <source>
        <dbReference type="ARBA" id="ARBA00015683"/>
    </source>
</evidence>
<evidence type="ECO:0000256" key="3">
    <source>
        <dbReference type="ARBA" id="ARBA00022737"/>
    </source>
</evidence>
<evidence type="ECO:0000256" key="4">
    <source>
        <dbReference type="ARBA" id="ARBA00023054"/>
    </source>
</evidence>
<keyword evidence="4" id="KW-0175">Coiled coil</keyword>
<dbReference type="PANTHER" id="PTHR14897">
    <property type="entry name" value="WD REPEAT AND COILED-COIL-CONTAINING PROTEIN"/>
    <property type="match status" value="1"/>
</dbReference>
<comment type="caution">
    <text evidence="5">The sequence shown here is derived from an EMBL/GenBank/DDBJ whole genome shotgun (WGS) entry which is preliminary data.</text>
</comment>
<keyword evidence="3" id="KW-0677">Repeat</keyword>
<evidence type="ECO:0000256" key="2">
    <source>
        <dbReference type="ARBA" id="ARBA00022574"/>
    </source>
</evidence>
<evidence type="ECO:0000313" key="5">
    <source>
        <dbReference type="EMBL" id="KAK2570916.1"/>
    </source>
</evidence>
<dbReference type="Proteomes" id="UP001249851">
    <property type="component" value="Unassembled WGS sequence"/>
</dbReference>
<dbReference type="EMBL" id="JARQWQ010000007">
    <property type="protein sequence ID" value="KAK2570916.1"/>
    <property type="molecule type" value="Genomic_DNA"/>
</dbReference>
<dbReference type="PANTHER" id="PTHR14897:SF5">
    <property type="entry name" value="WD REPEAT AND COILED-COIL-CONTAINING PROTEIN"/>
    <property type="match status" value="1"/>
</dbReference>
<dbReference type="InterPro" id="IPR015943">
    <property type="entry name" value="WD40/YVTN_repeat-like_dom_sf"/>
</dbReference>
<proteinExistence type="predicted"/>